<name>A0A243BRI1_BACTU</name>
<sequence>MGRMLLVLAKEYVTWEKCCSFCIKSTQGGKGVACFAERVRKVGKMLHVLQKGYAKWERCCMFYRKGTQSGKDVARFAGRVRKMGKMLLNIHLVERDFTNL</sequence>
<accession>A0A243BRI1</accession>
<protein>
    <submittedName>
        <fullName evidence="1">Uncharacterized protein</fullName>
    </submittedName>
</protein>
<reference evidence="1 2" key="1">
    <citation type="submission" date="2016-10" db="EMBL/GenBank/DDBJ databases">
        <title>Comparative genomics of Bacillus thuringiensis reveals a path to pathogens against multiple invertebrate hosts.</title>
        <authorList>
            <person name="Zheng J."/>
            <person name="Gao Q."/>
            <person name="Liu H."/>
            <person name="Peng D."/>
            <person name="Ruan L."/>
            <person name="Sun M."/>
        </authorList>
    </citation>
    <scope>NUCLEOTIDE SEQUENCE [LARGE SCALE GENOMIC DNA]</scope>
    <source>
        <strain evidence="1">BGSC 4BX1</strain>
    </source>
</reference>
<dbReference type="AlphaFoldDB" id="A0A243BRI1"/>
<dbReference type="RefSeq" id="WP_088118864.1">
    <property type="nucleotide sequence ID" value="NZ_NFDL01000012.1"/>
</dbReference>
<evidence type="ECO:0000313" key="1">
    <source>
        <dbReference type="EMBL" id="OTY48975.1"/>
    </source>
</evidence>
<proteinExistence type="predicted"/>
<dbReference type="Proteomes" id="UP000195089">
    <property type="component" value="Unassembled WGS sequence"/>
</dbReference>
<comment type="caution">
    <text evidence="1">The sequence shown here is derived from an EMBL/GenBank/DDBJ whole genome shotgun (WGS) entry which is preliminary data.</text>
</comment>
<gene>
    <name evidence="1" type="ORF">BK742_03350</name>
</gene>
<organism evidence="1 2">
    <name type="scientific">Bacillus thuringiensis serovar pingluonsis</name>
    <dbReference type="NCBI Taxonomy" id="180881"/>
    <lineage>
        <taxon>Bacteria</taxon>
        <taxon>Bacillati</taxon>
        <taxon>Bacillota</taxon>
        <taxon>Bacilli</taxon>
        <taxon>Bacillales</taxon>
        <taxon>Bacillaceae</taxon>
        <taxon>Bacillus</taxon>
        <taxon>Bacillus cereus group</taxon>
    </lineage>
</organism>
<evidence type="ECO:0000313" key="2">
    <source>
        <dbReference type="Proteomes" id="UP000195089"/>
    </source>
</evidence>
<dbReference type="EMBL" id="NFDL01000012">
    <property type="protein sequence ID" value="OTY48975.1"/>
    <property type="molecule type" value="Genomic_DNA"/>
</dbReference>